<sequence length="484" mass="50665">MDTKFSTIYLDGGFVEALSQQHSEVLNPATEHVVGVAPACGAADVDRAVAAARKALTRQDWAGTSGADRARLLERFADELTARADDMATVITSEAGFPAMLTGQVHVQQAIEFVRYFAALVATEQLSESRQTHNSPATVEIRQCPVGVVATLTPWNIPLLGALSKIAPALAAGCTVVHKPAPQTPLSSYLLADAAHAAGFPAGVFNMVPADLAGSRRLVAHPDVDMVAFTGSTAVGREVAESCAKDFRRCALELGGNAAAIILEDASVELISAGLGLTGLALNNGEACIAQRRVLVPRNRHDEIVAVLAGVAQSLKVGDPAQPDTVIGPMITRQHRDRVLDYVSEAAAAGAVVAAGGGIPADLDTGYFVEPTVLANVSNEMRAAREEIFGPVLCVIAYDTIEEAIEIAQDTEYGLSSSVWTADFARGQEVARQLRAGSVYINASLALDPAIPFGGFGSSGIGRELGPEGLNEYRETQAIFTPLG</sequence>
<dbReference type="InterPro" id="IPR029510">
    <property type="entry name" value="Ald_DH_CS_GLU"/>
</dbReference>
<dbReference type="Gene3D" id="3.40.309.10">
    <property type="entry name" value="Aldehyde Dehydrogenase, Chain A, domain 2"/>
    <property type="match status" value="1"/>
</dbReference>
<dbReference type="EC" id="1.2.1.3" evidence="3"/>
<dbReference type="AlphaFoldDB" id="F6EM37"/>
<keyword evidence="2 6" id="KW-0560">Oxidoreductase</keyword>
<evidence type="ECO:0000256" key="6">
    <source>
        <dbReference type="RuleBase" id="RU003345"/>
    </source>
</evidence>
<dbReference type="Gene3D" id="3.40.605.10">
    <property type="entry name" value="Aldehyde Dehydrogenase, Chain A, domain 1"/>
    <property type="match status" value="1"/>
</dbReference>
<keyword evidence="9" id="KW-1185">Reference proteome</keyword>
<dbReference type="Pfam" id="PF00171">
    <property type="entry name" value="Aldedh"/>
    <property type="match status" value="1"/>
</dbReference>
<dbReference type="KEGG" id="asd:AS9A_0791"/>
<dbReference type="EMBL" id="CP002786">
    <property type="protein sequence ID" value="AEF39243.1"/>
    <property type="molecule type" value="Genomic_DNA"/>
</dbReference>
<feature type="domain" description="Aldehyde dehydrogenase" evidence="7">
    <location>
        <begin position="17"/>
        <end position="478"/>
    </location>
</feature>
<evidence type="ECO:0000256" key="2">
    <source>
        <dbReference type="ARBA" id="ARBA00023002"/>
    </source>
</evidence>
<dbReference type="RefSeq" id="WP_013805592.1">
    <property type="nucleotide sequence ID" value="NC_015564.1"/>
</dbReference>
<protein>
    <recommendedName>
        <fullName evidence="3">aldehyde dehydrogenase (NAD(+))</fullName>
        <ecNumber evidence="3">1.2.1.3</ecNumber>
    </recommendedName>
</protein>
<proteinExistence type="inferred from homology"/>
<dbReference type="PANTHER" id="PTHR42804:SF1">
    <property type="entry name" value="ALDEHYDE DEHYDROGENASE-RELATED"/>
    <property type="match status" value="1"/>
</dbReference>
<organism evidence="8 9">
    <name type="scientific">Hoyosella subflava (strain DSM 45089 / JCM 17490 / NBRC 109087 / DQS3-9A1)</name>
    <name type="common">Amycolicicoccus subflavus</name>
    <dbReference type="NCBI Taxonomy" id="443218"/>
    <lineage>
        <taxon>Bacteria</taxon>
        <taxon>Bacillati</taxon>
        <taxon>Actinomycetota</taxon>
        <taxon>Actinomycetes</taxon>
        <taxon>Mycobacteriales</taxon>
        <taxon>Hoyosellaceae</taxon>
        <taxon>Hoyosella</taxon>
    </lineage>
</organism>
<reference evidence="8 9" key="1">
    <citation type="journal article" date="2011" name="J. Bacteriol.">
        <title>Complete genome sequence of Amycolicicoccus subflavus DQS3-9A1T, an actinomycete isolated from crude oil-polluted soil.</title>
        <authorList>
            <person name="Cai M."/>
            <person name="Chen W.M."/>
            <person name="Nie Y."/>
            <person name="Chi C.Q."/>
            <person name="Wang Y.N."/>
            <person name="Tang Y.Q."/>
            <person name="Li G.Y."/>
            <person name="Wu X.L."/>
        </authorList>
    </citation>
    <scope>NUCLEOTIDE SEQUENCE [LARGE SCALE GENOMIC DNA]</scope>
    <source>
        <strain evidence="9">DSM 45089 / DQS3-9A1</strain>
    </source>
</reference>
<evidence type="ECO:0000256" key="5">
    <source>
        <dbReference type="PROSITE-ProRule" id="PRU10007"/>
    </source>
</evidence>
<dbReference type="InterPro" id="IPR016160">
    <property type="entry name" value="Ald_DH_CS_CYS"/>
</dbReference>
<evidence type="ECO:0000259" key="7">
    <source>
        <dbReference type="Pfam" id="PF00171"/>
    </source>
</evidence>
<comment type="catalytic activity">
    <reaction evidence="4">
        <text>an aldehyde + NAD(+) + H2O = a carboxylate + NADH + 2 H(+)</text>
        <dbReference type="Rhea" id="RHEA:16185"/>
        <dbReference type="ChEBI" id="CHEBI:15377"/>
        <dbReference type="ChEBI" id="CHEBI:15378"/>
        <dbReference type="ChEBI" id="CHEBI:17478"/>
        <dbReference type="ChEBI" id="CHEBI:29067"/>
        <dbReference type="ChEBI" id="CHEBI:57540"/>
        <dbReference type="ChEBI" id="CHEBI:57945"/>
        <dbReference type="EC" id="1.2.1.3"/>
    </reaction>
</comment>
<feature type="active site" evidence="5">
    <location>
        <position position="253"/>
    </location>
</feature>
<dbReference type="GO" id="GO:0004029">
    <property type="term" value="F:aldehyde dehydrogenase (NAD+) activity"/>
    <property type="evidence" value="ECO:0007669"/>
    <property type="project" value="UniProtKB-EC"/>
</dbReference>
<name>F6EM37_HOYSD</name>
<dbReference type="InterPro" id="IPR016163">
    <property type="entry name" value="Ald_DH_C"/>
</dbReference>
<dbReference type="PROSITE" id="PS00070">
    <property type="entry name" value="ALDEHYDE_DEHYDR_CYS"/>
    <property type="match status" value="1"/>
</dbReference>
<dbReference type="SUPFAM" id="SSF53720">
    <property type="entry name" value="ALDH-like"/>
    <property type="match status" value="1"/>
</dbReference>
<evidence type="ECO:0000256" key="1">
    <source>
        <dbReference type="ARBA" id="ARBA00009986"/>
    </source>
</evidence>
<evidence type="ECO:0000256" key="3">
    <source>
        <dbReference type="ARBA" id="ARBA00024226"/>
    </source>
</evidence>
<dbReference type="Proteomes" id="UP000009235">
    <property type="component" value="Chromosome"/>
</dbReference>
<dbReference type="OrthoDB" id="6882680at2"/>
<evidence type="ECO:0000313" key="8">
    <source>
        <dbReference type="EMBL" id="AEF39243.1"/>
    </source>
</evidence>
<dbReference type="HOGENOM" id="CLU_005391_0_2_11"/>
<evidence type="ECO:0000256" key="4">
    <source>
        <dbReference type="ARBA" id="ARBA00049194"/>
    </source>
</evidence>
<dbReference type="InterPro" id="IPR016162">
    <property type="entry name" value="Ald_DH_N"/>
</dbReference>
<accession>F6EM37</accession>
<evidence type="ECO:0000313" key="9">
    <source>
        <dbReference type="Proteomes" id="UP000009235"/>
    </source>
</evidence>
<dbReference type="InterPro" id="IPR016161">
    <property type="entry name" value="Ald_DH/histidinol_DH"/>
</dbReference>
<gene>
    <name evidence="8" type="ordered locus">AS9A_0791</name>
</gene>
<dbReference type="eggNOG" id="COG1012">
    <property type="taxonomic scope" value="Bacteria"/>
</dbReference>
<dbReference type="FunFam" id="3.40.605.10:FF:000007">
    <property type="entry name" value="NAD/NADP-dependent betaine aldehyde dehydrogenase"/>
    <property type="match status" value="1"/>
</dbReference>
<comment type="similarity">
    <text evidence="1 6">Belongs to the aldehyde dehydrogenase family.</text>
</comment>
<dbReference type="InterPro" id="IPR015590">
    <property type="entry name" value="Aldehyde_DH_dom"/>
</dbReference>
<dbReference type="STRING" id="443218.AS9A_0791"/>
<dbReference type="PROSITE" id="PS00687">
    <property type="entry name" value="ALDEHYDE_DEHYDR_GLU"/>
    <property type="match status" value="1"/>
</dbReference>
<dbReference type="PANTHER" id="PTHR42804">
    <property type="entry name" value="ALDEHYDE DEHYDROGENASE"/>
    <property type="match status" value="1"/>
</dbReference>